<gene>
    <name evidence="2" type="ORF">A2765_02400</name>
</gene>
<evidence type="ECO:0000313" key="3">
    <source>
        <dbReference type="Proteomes" id="UP000176377"/>
    </source>
</evidence>
<evidence type="ECO:0000313" key="2">
    <source>
        <dbReference type="EMBL" id="OGG58554.1"/>
    </source>
</evidence>
<dbReference type="Proteomes" id="UP000176377">
    <property type="component" value="Unassembled WGS sequence"/>
</dbReference>
<feature type="chain" id="PRO_5009523745" description="Ig-like domain-containing protein" evidence="1">
    <location>
        <begin position="22"/>
        <end position="679"/>
    </location>
</feature>
<reference evidence="2 3" key="1">
    <citation type="journal article" date="2016" name="Nat. Commun.">
        <title>Thousands of microbial genomes shed light on interconnected biogeochemical processes in an aquifer system.</title>
        <authorList>
            <person name="Anantharaman K."/>
            <person name="Brown C.T."/>
            <person name="Hug L.A."/>
            <person name="Sharon I."/>
            <person name="Castelle C.J."/>
            <person name="Probst A.J."/>
            <person name="Thomas B.C."/>
            <person name="Singh A."/>
            <person name="Wilkins M.J."/>
            <person name="Karaoz U."/>
            <person name="Brodie E.L."/>
            <person name="Williams K.H."/>
            <person name="Hubbard S.S."/>
            <person name="Banfield J.F."/>
        </authorList>
    </citation>
    <scope>NUCLEOTIDE SEQUENCE [LARGE SCALE GENOMIC DNA]</scope>
</reference>
<dbReference type="AlphaFoldDB" id="A0A1F6DAW6"/>
<evidence type="ECO:0000256" key="1">
    <source>
        <dbReference type="SAM" id="SignalP"/>
    </source>
</evidence>
<dbReference type="EMBL" id="MFLA01000032">
    <property type="protein sequence ID" value="OGG58554.1"/>
    <property type="molecule type" value="Genomic_DNA"/>
</dbReference>
<organism evidence="2 3">
    <name type="scientific">Candidatus Kaiserbacteria bacterium RIFCSPHIGHO2_01_FULL_56_24</name>
    <dbReference type="NCBI Taxonomy" id="1798487"/>
    <lineage>
        <taxon>Bacteria</taxon>
        <taxon>Candidatus Kaiseribacteriota</taxon>
    </lineage>
</organism>
<dbReference type="InterPro" id="IPR013783">
    <property type="entry name" value="Ig-like_fold"/>
</dbReference>
<dbReference type="Gene3D" id="2.60.40.10">
    <property type="entry name" value="Immunoglobulins"/>
    <property type="match status" value="1"/>
</dbReference>
<name>A0A1F6DAW6_9BACT</name>
<comment type="caution">
    <text evidence="2">The sequence shown here is derived from an EMBL/GenBank/DDBJ whole genome shotgun (WGS) entry which is preliminary data.</text>
</comment>
<proteinExistence type="predicted"/>
<feature type="signal peptide" evidence="1">
    <location>
        <begin position="1"/>
        <end position="21"/>
    </location>
</feature>
<protein>
    <recommendedName>
        <fullName evidence="4">Ig-like domain-containing protein</fullName>
    </recommendedName>
</protein>
<keyword evidence="1" id="KW-0732">Signal</keyword>
<accession>A0A1F6DAW6</accession>
<evidence type="ECO:0008006" key="4">
    <source>
        <dbReference type="Google" id="ProtNLM"/>
    </source>
</evidence>
<sequence length="679" mass="65170">MIKTSLISFIGVLLFPFLSYAAGTTFTAAGADQTYVAPATQSLWVQLWGAGGGGGGNGPAGNCVGGGGSGGVGGAGSYTQGYITITPNQTLRVIVGAGGVGAGSSYTYGGGAPTQANGSCGGQAWGGSGGGRSAVANSTTDLITAGGGGGGGEAGHSNCCGNNGGNGGAGGATNASTQTGSYNGAWGTQYQGGYGGTDGYGSGGGGGGGYYGGGGGGGGLCGATWCYGGGSGVATGGPGAWGGGGGGGMSYCPGRGCTISAGAGGSGGGGGGGTGVSGTVVITPAPTNPVVSGPARLNVGSNGTYTFQSSDPQGGTIAYTIDWDNNGVVDERVPASGYVGSGAQQSATHQWSSAGTYTYGIAAVTQAGLFSETTSGSVVVTVFPSCSVTLSPSSINTGQSSTLSYSSSGASWMSIANVGYVTPDQSGSFPVQPNATTDYSCTAGNPQGDTSTQPAILTVNQPPACSISVDPSSVPSGTDATLTWSSSNASSLTISPLGSVALNGSQQVSPAQTTTYSGTATGAGGSAACTAPANATNTLSISCTPSYTCSGDTIQYTDSSCQTSSVTTCSSPGYCSAGSSSCLTSTMNVNGHLSVSSSLVRKGGRVTLTWSVTDAQSCSVSGSNGDSFPGSSSPSGGQLSGILPYSTTFHLHCVGLTDSLVPTIDEYVAVYTAPTWREL</sequence>